<keyword evidence="8" id="KW-0460">Magnesium</keyword>
<dbReference type="InterPro" id="IPR011907">
    <property type="entry name" value="RNase_III"/>
</dbReference>
<keyword evidence="3 8" id="KW-0507">mRNA processing</keyword>
<feature type="active site" evidence="8">
    <location>
        <position position="114"/>
    </location>
</feature>
<keyword evidence="8" id="KW-0699">rRNA-binding</keyword>
<feature type="binding site" evidence="8">
    <location>
        <position position="38"/>
    </location>
    <ligand>
        <name>Mg(2+)</name>
        <dbReference type="ChEBI" id="CHEBI:18420"/>
    </ligand>
</feature>
<evidence type="ECO:0000313" key="11">
    <source>
        <dbReference type="EMBL" id="MCW6035738.1"/>
    </source>
</evidence>
<keyword evidence="8" id="KW-0479">Metal-binding</keyword>
<protein>
    <recommendedName>
        <fullName evidence="8">Ribonuclease 3</fullName>
        <ecNumber evidence="8">3.1.26.3</ecNumber>
    </recommendedName>
    <alternativeName>
        <fullName evidence="8">Ribonuclease III</fullName>
        <shortName evidence="8">RNase III</shortName>
    </alternativeName>
</protein>
<evidence type="ECO:0000256" key="2">
    <source>
        <dbReference type="ARBA" id="ARBA00010183"/>
    </source>
</evidence>
<dbReference type="PROSITE" id="PS50137">
    <property type="entry name" value="DS_RBD"/>
    <property type="match status" value="1"/>
</dbReference>
<dbReference type="InterPro" id="IPR036389">
    <property type="entry name" value="RNase_III_sf"/>
</dbReference>
<dbReference type="EC" id="3.1.26.3" evidence="8"/>
<dbReference type="SUPFAM" id="SSF54768">
    <property type="entry name" value="dsRNA-binding domain-like"/>
    <property type="match status" value="1"/>
</dbReference>
<keyword evidence="5 8" id="KW-0255">Endonuclease</keyword>
<evidence type="ECO:0000256" key="7">
    <source>
        <dbReference type="ARBA" id="ARBA00022884"/>
    </source>
</evidence>
<keyword evidence="6 8" id="KW-0378">Hydrolase</keyword>
<comment type="cofactor">
    <cofactor evidence="8">
        <name>Mg(2+)</name>
        <dbReference type="ChEBI" id="CHEBI:18420"/>
    </cofactor>
</comment>
<feature type="domain" description="DRBM" evidence="9">
    <location>
        <begin position="158"/>
        <end position="227"/>
    </location>
</feature>
<comment type="similarity">
    <text evidence="2">Belongs to the ribonuclease III family.</text>
</comment>
<dbReference type="PANTHER" id="PTHR11207">
    <property type="entry name" value="RIBONUCLEASE III"/>
    <property type="match status" value="1"/>
</dbReference>
<organism evidence="11 12">
    <name type="scientific">Spirulina subsalsa FACHB-351</name>
    <dbReference type="NCBI Taxonomy" id="234711"/>
    <lineage>
        <taxon>Bacteria</taxon>
        <taxon>Bacillati</taxon>
        <taxon>Cyanobacteriota</taxon>
        <taxon>Cyanophyceae</taxon>
        <taxon>Spirulinales</taxon>
        <taxon>Spirulinaceae</taxon>
        <taxon>Spirulina</taxon>
    </lineage>
</organism>
<dbReference type="CDD" id="cd00593">
    <property type="entry name" value="RIBOc"/>
    <property type="match status" value="1"/>
</dbReference>
<accession>A0ABT3L2N5</accession>
<dbReference type="HAMAP" id="MF_00104">
    <property type="entry name" value="RNase_III"/>
    <property type="match status" value="1"/>
</dbReference>
<evidence type="ECO:0000259" key="9">
    <source>
        <dbReference type="PROSITE" id="PS50137"/>
    </source>
</evidence>
<evidence type="ECO:0000256" key="3">
    <source>
        <dbReference type="ARBA" id="ARBA00022664"/>
    </source>
</evidence>
<dbReference type="PROSITE" id="PS50142">
    <property type="entry name" value="RNASE_3_2"/>
    <property type="match status" value="1"/>
</dbReference>
<comment type="function">
    <text evidence="8">Digests double-stranded RNA. Involved in the processing of primary rRNA transcript to yield the immediate precursors to the large and small rRNAs (23S and 16S). Processes some mRNAs, and tRNAs when they are encoded in the rRNA operon. Processes pre-crRNA and tracrRNA of type II CRISPR loci if present in the organism.</text>
</comment>
<dbReference type="InterPro" id="IPR014720">
    <property type="entry name" value="dsRBD_dom"/>
</dbReference>
<comment type="catalytic activity">
    <reaction evidence="1 8">
        <text>Endonucleolytic cleavage to 5'-phosphomonoester.</text>
        <dbReference type="EC" id="3.1.26.3"/>
    </reaction>
</comment>
<dbReference type="NCBIfam" id="TIGR02191">
    <property type="entry name" value="RNaseIII"/>
    <property type="match status" value="1"/>
</dbReference>
<sequence length="231" mass="25856">MVQELPPIQDQKLLQQALTHRSYINEHPNAGQHNERLEFLGDAILGFIVGEFLYNKYPHFDEAQLTRLRANLVNEQQFAHFARLLKAGQKMRLGRGAEKDGGRDNPALLCDVFEALIGAYFCEAGIEAVKRYVEPFLALGLDTITQSSPKNPSPKFIDAKNQFQQWALAEHGETPQYVLREEFGPDHAKEFIIEVRVGGKVYGVGQGRKKQAAEKQAAEKALKKLGGIDNG</sequence>
<proteinExistence type="inferred from homology"/>
<evidence type="ECO:0000256" key="1">
    <source>
        <dbReference type="ARBA" id="ARBA00000109"/>
    </source>
</evidence>
<feature type="active site" evidence="8">
    <location>
        <position position="42"/>
    </location>
</feature>
<keyword evidence="8" id="KW-0963">Cytoplasm</keyword>
<feature type="domain" description="RNase III" evidence="10">
    <location>
        <begin position="1"/>
        <end position="125"/>
    </location>
</feature>
<dbReference type="Pfam" id="PF00035">
    <property type="entry name" value="dsrm"/>
    <property type="match status" value="1"/>
</dbReference>
<evidence type="ECO:0000256" key="4">
    <source>
        <dbReference type="ARBA" id="ARBA00022722"/>
    </source>
</evidence>
<dbReference type="RefSeq" id="WP_265263453.1">
    <property type="nucleotide sequence ID" value="NZ_JAIHOM010000019.1"/>
</dbReference>
<evidence type="ECO:0000259" key="10">
    <source>
        <dbReference type="PROSITE" id="PS50142"/>
    </source>
</evidence>
<dbReference type="EMBL" id="JAIHOM010000019">
    <property type="protein sequence ID" value="MCW6035738.1"/>
    <property type="molecule type" value="Genomic_DNA"/>
</dbReference>
<dbReference type="Gene3D" id="3.30.160.20">
    <property type="match status" value="1"/>
</dbReference>
<dbReference type="PANTHER" id="PTHR11207:SF0">
    <property type="entry name" value="RIBONUCLEASE 3"/>
    <property type="match status" value="1"/>
</dbReference>
<dbReference type="PROSITE" id="PS00517">
    <property type="entry name" value="RNASE_3_1"/>
    <property type="match status" value="1"/>
</dbReference>
<feature type="binding site" evidence="8">
    <location>
        <position position="114"/>
    </location>
    <ligand>
        <name>Mg(2+)</name>
        <dbReference type="ChEBI" id="CHEBI:18420"/>
    </ligand>
</feature>
<dbReference type="CDD" id="cd10845">
    <property type="entry name" value="DSRM_RNAse_III_family"/>
    <property type="match status" value="1"/>
</dbReference>
<gene>
    <name evidence="8 11" type="primary">rnc</name>
    <name evidence="11" type="ORF">K4A83_05550</name>
</gene>
<evidence type="ECO:0000256" key="6">
    <source>
        <dbReference type="ARBA" id="ARBA00022801"/>
    </source>
</evidence>
<evidence type="ECO:0000256" key="5">
    <source>
        <dbReference type="ARBA" id="ARBA00022759"/>
    </source>
</evidence>
<comment type="subcellular location">
    <subcellularLocation>
        <location evidence="8">Cytoplasm</location>
    </subcellularLocation>
</comment>
<reference evidence="11 12" key="1">
    <citation type="submission" date="2021-08" db="EMBL/GenBank/DDBJ databases">
        <title>Draft genome sequence of Spirulina subsalsa with high tolerance to salinity and hype-accumulation of phycocyanin.</title>
        <authorList>
            <person name="Pei H."/>
            <person name="Jiang L."/>
        </authorList>
    </citation>
    <scope>NUCLEOTIDE SEQUENCE [LARGE SCALE GENOMIC DNA]</scope>
    <source>
        <strain evidence="11 12">FACHB-351</strain>
    </source>
</reference>
<evidence type="ECO:0000313" key="12">
    <source>
        <dbReference type="Proteomes" id="UP001526426"/>
    </source>
</evidence>
<keyword evidence="7 8" id="KW-0694">RNA-binding</keyword>
<dbReference type="SMART" id="SM00535">
    <property type="entry name" value="RIBOc"/>
    <property type="match status" value="1"/>
</dbReference>
<comment type="caution">
    <text evidence="11">The sequence shown here is derived from an EMBL/GenBank/DDBJ whole genome shotgun (WGS) entry which is preliminary data.</text>
</comment>
<keyword evidence="12" id="KW-1185">Reference proteome</keyword>
<keyword evidence="4 8" id="KW-0540">Nuclease</keyword>
<keyword evidence="8" id="KW-0819">tRNA processing</keyword>
<dbReference type="Proteomes" id="UP001526426">
    <property type="component" value="Unassembled WGS sequence"/>
</dbReference>
<keyword evidence="8" id="KW-0698">rRNA processing</keyword>
<dbReference type="InterPro" id="IPR000999">
    <property type="entry name" value="RNase_III_dom"/>
</dbReference>
<dbReference type="SUPFAM" id="SSF69065">
    <property type="entry name" value="RNase III domain-like"/>
    <property type="match status" value="1"/>
</dbReference>
<name>A0ABT3L2N5_9CYAN</name>
<dbReference type="SMART" id="SM00358">
    <property type="entry name" value="DSRM"/>
    <property type="match status" value="1"/>
</dbReference>
<feature type="binding site" evidence="8">
    <location>
        <position position="111"/>
    </location>
    <ligand>
        <name>Mg(2+)</name>
        <dbReference type="ChEBI" id="CHEBI:18420"/>
    </ligand>
</feature>
<dbReference type="Pfam" id="PF14622">
    <property type="entry name" value="Ribonucleas_3_3"/>
    <property type="match status" value="1"/>
</dbReference>
<dbReference type="GO" id="GO:0004525">
    <property type="term" value="F:ribonuclease III activity"/>
    <property type="evidence" value="ECO:0007669"/>
    <property type="project" value="UniProtKB-EC"/>
</dbReference>
<dbReference type="Gene3D" id="1.10.1520.10">
    <property type="entry name" value="Ribonuclease III domain"/>
    <property type="match status" value="1"/>
</dbReference>
<comment type="subunit">
    <text evidence="8">Homodimer.</text>
</comment>
<evidence type="ECO:0000256" key="8">
    <source>
        <dbReference type="HAMAP-Rule" id="MF_00104"/>
    </source>
</evidence>